<dbReference type="AlphaFoldDB" id="S9W409"/>
<dbReference type="SUPFAM" id="SSF51445">
    <property type="entry name" value="(Trans)glycosidases"/>
    <property type="match status" value="1"/>
</dbReference>
<feature type="compositionally biased region" description="Low complexity" evidence="1">
    <location>
        <begin position="158"/>
        <end position="176"/>
    </location>
</feature>
<sequence length="452" mass="47330">MRVFLINFLFMALLGISSALPYVPLNHRHHRRGGNDVTTTYETIYKTVFMSTNADGTSPVTSYQTSFSSSTAPSSFATTPFFKMNATSAPWNNNTIAATSTSVAPNMALNESYPIAAASISAEATSTSSTAAQPASSTDSVASSSSAIPTSAALASASSTTDASTPITSSSAPLPSGDIQAPNAKAANLNTYSTSSPASSSASSSTSSSASATPSGNKSSKRGLAWIPGTSPSVADKFKGVANWYYNWGSSPSNLDSSFEFIQSQHSADGIESASSTFSNGATVIGFNEPDLSSLDAGYAASLYKQYLTPLRQSGGIKYLGSPAISNVGEDWLSKFMQSCSDCRIDFIATHWYGTSANQLKDLVNSLSSTYSKPIWVTEFACTNWDLSKLPSMSDVSSVFQDSIEFLENNGAVERYSWFAPASNLGSSVGENNALVNAAGELSELGSKYVSL</sequence>
<dbReference type="Proteomes" id="UP000015464">
    <property type="component" value="Unassembled WGS sequence"/>
</dbReference>
<evidence type="ECO:0000313" key="5">
    <source>
        <dbReference type="Proteomes" id="UP000015464"/>
    </source>
</evidence>
<dbReference type="GO" id="GO:0071966">
    <property type="term" value="P:fungal-type cell wall polysaccharide metabolic process"/>
    <property type="evidence" value="ECO:0007669"/>
    <property type="project" value="EnsemblFungi"/>
</dbReference>
<name>S9W409_SCHCR</name>
<dbReference type="Pfam" id="PF11790">
    <property type="entry name" value="Glyco_hydro_cc"/>
    <property type="match status" value="1"/>
</dbReference>
<evidence type="ECO:0000256" key="1">
    <source>
        <dbReference type="SAM" id="MobiDB-lite"/>
    </source>
</evidence>
<organism evidence="4 5">
    <name type="scientific">Schizosaccharomyces cryophilus (strain OY26 / ATCC MYA-4695 / CBS 11777 / NBRC 106824 / NRRL Y48691)</name>
    <name type="common">Fission yeast</name>
    <dbReference type="NCBI Taxonomy" id="653667"/>
    <lineage>
        <taxon>Eukaryota</taxon>
        <taxon>Fungi</taxon>
        <taxon>Dikarya</taxon>
        <taxon>Ascomycota</taxon>
        <taxon>Taphrinomycotina</taxon>
        <taxon>Schizosaccharomycetes</taxon>
        <taxon>Schizosaccharomycetales</taxon>
        <taxon>Schizosaccharomycetaceae</taxon>
        <taxon>Schizosaccharomyces</taxon>
    </lineage>
</organism>
<dbReference type="GO" id="GO:0009277">
    <property type="term" value="C:fungal-type cell wall"/>
    <property type="evidence" value="ECO:0007669"/>
    <property type="project" value="EnsemblFungi"/>
</dbReference>
<feature type="region of interest" description="Disordered" evidence="1">
    <location>
        <begin position="158"/>
        <end position="226"/>
    </location>
</feature>
<dbReference type="InterPro" id="IPR024655">
    <property type="entry name" value="Asl1_glyco_hydro_catalytic"/>
</dbReference>
<feature type="domain" description="Asl1-like glycosyl hydrolase catalytic" evidence="3">
    <location>
        <begin position="223"/>
        <end position="449"/>
    </location>
</feature>
<reference evidence="4 5" key="1">
    <citation type="journal article" date="2011" name="Science">
        <title>Comparative functional genomics of the fission yeasts.</title>
        <authorList>
            <person name="Rhind N."/>
            <person name="Chen Z."/>
            <person name="Yassour M."/>
            <person name="Thompson D.A."/>
            <person name="Haas B.J."/>
            <person name="Habib N."/>
            <person name="Wapinski I."/>
            <person name="Roy S."/>
            <person name="Lin M.F."/>
            <person name="Heiman D.I."/>
            <person name="Young S.K."/>
            <person name="Furuya K."/>
            <person name="Guo Y."/>
            <person name="Pidoux A."/>
            <person name="Chen H.M."/>
            <person name="Robbertse B."/>
            <person name="Goldberg J.M."/>
            <person name="Aoki K."/>
            <person name="Bayne E.H."/>
            <person name="Berlin A.M."/>
            <person name="Desjardins C.A."/>
            <person name="Dobbs E."/>
            <person name="Dukaj L."/>
            <person name="Fan L."/>
            <person name="FitzGerald M.G."/>
            <person name="French C."/>
            <person name="Gujja S."/>
            <person name="Hansen K."/>
            <person name="Keifenheim D."/>
            <person name="Levin J.Z."/>
            <person name="Mosher R.A."/>
            <person name="Mueller C.A."/>
            <person name="Pfiffner J."/>
            <person name="Priest M."/>
            <person name="Russ C."/>
            <person name="Smialowska A."/>
            <person name="Swoboda P."/>
            <person name="Sykes S.M."/>
            <person name="Vaughn M."/>
            <person name="Vengrova S."/>
            <person name="Yoder R."/>
            <person name="Zeng Q."/>
            <person name="Allshire R."/>
            <person name="Baulcombe D."/>
            <person name="Birren B.W."/>
            <person name="Brown W."/>
            <person name="Ekwall K."/>
            <person name="Kellis M."/>
            <person name="Leatherwood J."/>
            <person name="Levin H."/>
            <person name="Margalit H."/>
            <person name="Martienssen R."/>
            <person name="Nieduszynski C.A."/>
            <person name="Spatafora J.W."/>
            <person name="Friedman N."/>
            <person name="Dalgaard J.Z."/>
            <person name="Baumann P."/>
            <person name="Niki H."/>
            <person name="Regev A."/>
            <person name="Nusbaum C."/>
        </authorList>
    </citation>
    <scope>NUCLEOTIDE SEQUENCE [LARGE SCALE GENOMIC DNA]</scope>
    <source>
        <strain evidence="5">OY26 / ATCC MYA-4695 / CBS 11777 / NBRC 106824 / NRRL Y48691</strain>
    </source>
</reference>
<dbReference type="PANTHER" id="PTHR34154:SF3">
    <property type="entry name" value="ALKALI-SENSITIVE LINKAGE PROTEIN 1"/>
    <property type="match status" value="1"/>
</dbReference>
<keyword evidence="2" id="KW-0732">Signal</keyword>
<dbReference type="InterPro" id="IPR053183">
    <property type="entry name" value="ASL1"/>
</dbReference>
<dbReference type="GO" id="GO:0005576">
    <property type="term" value="C:extracellular region"/>
    <property type="evidence" value="ECO:0007669"/>
    <property type="project" value="EnsemblFungi"/>
</dbReference>
<dbReference type="STRING" id="653667.S9W409"/>
<dbReference type="InterPro" id="IPR017853">
    <property type="entry name" value="GH"/>
</dbReference>
<keyword evidence="5" id="KW-1185">Reference proteome</keyword>
<feature type="signal peptide" evidence="2">
    <location>
        <begin position="1"/>
        <end position="19"/>
    </location>
</feature>
<dbReference type="GeneID" id="25036335"/>
<dbReference type="PANTHER" id="PTHR34154">
    <property type="entry name" value="ALKALI-SENSITIVE LINKAGE PROTEIN 1"/>
    <property type="match status" value="1"/>
</dbReference>
<proteinExistence type="predicted"/>
<dbReference type="eggNOG" id="ENOG502RXK9">
    <property type="taxonomic scope" value="Eukaryota"/>
</dbReference>
<dbReference type="RefSeq" id="XP_013022569.1">
    <property type="nucleotide sequence ID" value="XM_013167115.1"/>
</dbReference>
<evidence type="ECO:0000313" key="4">
    <source>
        <dbReference type="EMBL" id="EPY52690.1"/>
    </source>
</evidence>
<feature type="chain" id="PRO_5004558884" evidence="2">
    <location>
        <begin position="20"/>
        <end position="452"/>
    </location>
</feature>
<evidence type="ECO:0000256" key="2">
    <source>
        <dbReference type="SAM" id="SignalP"/>
    </source>
</evidence>
<evidence type="ECO:0000259" key="3">
    <source>
        <dbReference type="Pfam" id="PF11790"/>
    </source>
</evidence>
<dbReference type="OrthoDB" id="43654at2759"/>
<feature type="compositionally biased region" description="Low complexity" evidence="1">
    <location>
        <begin position="193"/>
        <end position="215"/>
    </location>
</feature>
<dbReference type="Gene3D" id="3.20.20.80">
    <property type="entry name" value="Glycosidases"/>
    <property type="match status" value="1"/>
</dbReference>
<accession>S9W409</accession>
<protein>
    <submittedName>
        <fullName evidence="4">Cell wall protein Asl1</fullName>
    </submittedName>
</protein>
<gene>
    <name evidence="4" type="ORF">SPOG_02011</name>
</gene>
<dbReference type="EMBL" id="KE546989">
    <property type="protein sequence ID" value="EPY52690.1"/>
    <property type="molecule type" value="Genomic_DNA"/>
</dbReference>
<dbReference type="HOGENOM" id="CLU_605752_0_0_1"/>
<dbReference type="OMA" id="SHKRGVC"/>